<dbReference type="Proteomes" id="UP000290759">
    <property type="component" value="Unassembled WGS sequence"/>
</dbReference>
<evidence type="ECO:0000256" key="1">
    <source>
        <dbReference type="SAM" id="SignalP"/>
    </source>
</evidence>
<name>A0A4Q2U9Q6_9HYPH</name>
<sequence length="80" mass="7700">MKAVLIAAALMAGLSAAHADGTCTANAADKKLGGAAKTSFLGKCRRDAAASCDAAAAGKKLAGAAKTSFTTKCVRDAVGG</sequence>
<proteinExistence type="predicted"/>
<feature type="signal peptide" evidence="1">
    <location>
        <begin position="1"/>
        <end position="19"/>
    </location>
</feature>
<reference evidence="2 3" key="2">
    <citation type="submission" date="2019-02" db="EMBL/GenBank/DDBJ databases">
        <title>'Lichenibacterium ramalinii' gen. nov. sp. nov., 'Lichenibacterium minor' gen. nov. sp. nov.</title>
        <authorList>
            <person name="Pankratov T."/>
        </authorList>
    </citation>
    <scope>NUCLEOTIDE SEQUENCE [LARGE SCALE GENOMIC DNA]</scope>
    <source>
        <strain evidence="2 3">RmlP026</strain>
    </source>
</reference>
<reference evidence="2 3" key="1">
    <citation type="submission" date="2018-12" db="EMBL/GenBank/DDBJ databases">
        <authorList>
            <person name="Grouzdev D.S."/>
            <person name="Krutkina M.S."/>
        </authorList>
    </citation>
    <scope>NUCLEOTIDE SEQUENCE [LARGE SCALE GENOMIC DNA]</scope>
    <source>
        <strain evidence="2 3">RmlP026</strain>
    </source>
</reference>
<feature type="chain" id="PRO_5020199522" description="Phosphate starvation-inducible protein PsiF" evidence="1">
    <location>
        <begin position="20"/>
        <end position="80"/>
    </location>
</feature>
<organism evidence="2 3">
    <name type="scientific">Lichenibacterium minor</name>
    <dbReference type="NCBI Taxonomy" id="2316528"/>
    <lineage>
        <taxon>Bacteria</taxon>
        <taxon>Pseudomonadati</taxon>
        <taxon>Pseudomonadota</taxon>
        <taxon>Alphaproteobacteria</taxon>
        <taxon>Hyphomicrobiales</taxon>
        <taxon>Lichenihabitantaceae</taxon>
        <taxon>Lichenibacterium</taxon>
    </lineage>
</organism>
<comment type="caution">
    <text evidence="2">The sequence shown here is derived from an EMBL/GenBank/DDBJ whole genome shotgun (WGS) entry which is preliminary data.</text>
</comment>
<dbReference type="EMBL" id="QYBB01000011">
    <property type="protein sequence ID" value="RYC31756.1"/>
    <property type="molecule type" value="Genomic_DNA"/>
</dbReference>
<evidence type="ECO:0008006" key="4">
    <source>
        <dbReference type="Google" id="ProtNLM"/>
    </source>
</evidence>
<accession>A0A4Q2U9Q6</accession>
<protein>
    <recommendedName>
        <fullName evidence="4">Phosphate starvation-inducible protein PsiF</fullName>
    </recommendedName>
</protein>
<dbReference type="RefSeq" id="WP_129226633.1">
    <property type="nucleotide sequence ID" value="NZ_QYBB01000011.1"/>
</dbReference>
<keyword evidence="3" id="KW-1185">Reference proteome</keyword>
<dbReference type="AlphaFoldDB" id="A0A4Q2U9Q6"/>
<gene>
    <name evidence="2" type="ORF">D3273_11485</name>
</gene>
<evidence type="ECO:0000313" key="3">
    <source>
        <dbReference type="Proteomes" id="UP000290759"/>
    </source>
</evidence>
<keyword evidence="1" id="KW-0732">Signal</keyword>
<evidence type="ECO:0000313" key="2">
    <source>
        <dbReference type="EMBL" id="RYC31756.1"/>
    </source>
</evidence>